<keyword evidence="2" id="KW-1185">Reference proteome</keyword>
<dbReference type="AlphaFoldDB" id="A0A1Y4LTY2"/>
<dbReference type="EMBL" id="NFKM01000011">
    <property type="protein sequence ID" value="OUP60096.1"/>
    <property type="molecule type" value="Genomic_DNA"/>
</dbReference>
<name>A0A1Y4LTY2_9FIRM</name>
<protein>
    <recommendedName>
        <fullName evidence="3">TNF family profile domain-containing protein</fullName>
    </recommendedName>
</protein>
<evidence type="ECO:0000313" key="1">
    <source>
        <dbReference type="EMBL" id="OUP60096.1"/>
    </source>
</evidence>
<evidence type="ECO:0008006" key="3">
    <source>
        <dbReference type="Google" id="ProtNLM"/>
    </source>
</evidence>
<dbReference type="RefSeq" id="WP_087158763.1">
    <property type="nucleotide sequence ID" value="NZ_NFKM01000011.1"/>
</dbReference>
<accession>A0A1Y4LTY2</accession>
<gene>
    <name evidence="1" type="ORF">B5F14_06675</name>
</gene>
<evidence type="ECO:0000313" key="2">
    <source>
        <dbReference type="Proteomes" id="UP000195447"/>
    </source>
</evidence>
<sequence length="127" mass="13650">MLGGSKLLNDPITSSTEVYTTTNFGSNLSNGVSIKESGLYFCKVKFTWQDTSSAKIEDSNQAQFHLIAGSTLVAITNAKVSSSMFAQTLCGIAKLNVGEKVCAYVHTNTPGCKLNITYETIKLRGDN</sequence>
<organism evidence="1 2">
    <name type="scientific">Faecalitalea cylindroides</name>
    <dbReference type="NCBI Taxonomy" id="39483"/>
    <lineage>
        <taxon>Bacteria</taxon>
        <taxon>Bacillati</taxon>
        <taxon>Bacillota</taxon>
        <taxon>Erysipelotrichia</taxon>
        <taxon>Erysipelotrichales</taxon>
        <taxon>Erysipelotrichaceae</taxon>
        <taxon>Faecalitalea</taxon>
    </lineage>
</organism>
<comment type="caution">
    <text evidence="1">The sequence shown here is derived from an EMBL/GenBank/DDBJ whole genome shotgun (WGS) entry which is preliminary data.</text>
</comment>
<dbReference type="Proteomes" id="UP000195447">
    <property type="component" value="Unassembled WGS sequence"/>
</dbReference>
<proteinExistence type="predicted"/>
<reference evidence="2" key="1">
    <citation type="submission" date="2017-04" db="EMBL/GenBank/DDBJ databases">
        <title>Function of individual gut microbiota members based on whole genome sequencing of pure cultures obtained from chicken caecum.</title>
        <authorList>
            <person name="Medvecky M."/>
            <person name="Cejkova D."/>
            <person name="Polansky O."/>
            <person name="Karasova D."/>
            <person name="Kubasova T."/>
            <person name="Cizek A."/>
            <person name="Rychlik I."/>
        </authorList>
    </citation>
    <scope>NUCLEOTIDE SEQUENCE [LARGE SCALE GENOMIC DNA]</scope>
    <source>
        <strain evidence="2">An178</strain>
    </source>
</reference>